<evidence type="ECO:0008006" key="3">
    <source>
        <dbReference type="Google" id="ProtNLM"/>
    </source>
</evidence>
<dbReference type="EMBL" id="RCHS01000399">
    <property type="protein sequence ID" value="RMX59118.1"/>
    <property type="molecule type" value="Genomic_DNA"/>
</dbReference>
<sequence>MCIWQHNISAKYLKIAAPHISGTLTKIFNQSGGQRQNAIITDQYLCFRVFLRYMNLLQIRPLLIMHKKLKSEAILIGSKHAVKNAPDLQIIMDGRLLKQCEDFKYLGVYIDNTLSWNKHITYLASRIYPKLKMLNRIAPFLSQRVLLNIYKQTILPIVDYGCIVWGDCGKNNSQRLERLQNQAMRTILSTNRNTCSQEMRSKLSLLSLESRRRFLRLNLRSAFHTRDFRDSTLLNIVVTKTKMGQTSFKCTAAREWNLLPKDIREIQSLSKFKAILFEYFLEHDKSNHLCSTWILFSASQILLCVFAAVPSVPGYEHLFNFTKLAKYGKNAQRQLDETGRFPI</sequence>
<comment type="caution">
    <text evidence="1">The sequence shown here is derived from an EMBL/GenBank/DDBJ whole genome shotgun (WGS) entry which is preliminary data.</text>
</comment>
<organism evidence="1 2">
    <name type="scientific">Pocillopora damicornis</name>
    <name type="common">Cauliflower coral</name>
    <name type="synonym">Millepora damicornis</name>
    <dbReference type="NCBI Taxonomy" id="46731"/>
    <lineage>
        <taxon>Eukaryota</taxon>
        <taxon>Metazoa</taxon>
        <taxon>Cnidaria</taxon>
        <taxon>Anthozoa</taxon>
        <taxon>Hexacorallia</taxon>
        <taxon>Scleractinia</taxon>
        <taxon>Astrocoeniina</taxon>
        <taxon>Pocilloporidae</taxon>
        <taxon>Pocillopora</taxon>
    </lineage>
</organism>
<dbReference type="PRINTS" id="PR01345">
    <property type="entry name" value="CERVTRCPTASE"/>
</dbReference>
<dbReference type="PANTHER" id="PTHR33332">
    <property type="entry name" value="REVERSE TRANSCRIPTASE DOMAIN-CONTAINING PROTEIN"/>
    <property type="match status" value="1"/>
</dbReference>
<proteinExistence type="predicted"/>
<keyword evidence="2" id="KW-1185">Reference proteome</keyword>
<reference evidence="1 2" key="1">
    <citation type="journal article" date="2018" name="Sci. Rep.">
        <title>Comparative analysis of the Pocillopora damicornis genome highlights role of immune system in coral evolution.</title>
        <authorList>
            <person name="Cunning R."/>
            <person name="Bay R.A."/>
            <person name="Gillette P."/>
            <person name="Baker A.C."/>
            <person name="Traylor-Knowles N."/>
        </authorList>
    </citation>
    <scope>NUCLEOTIDE SEQUENCE [LARGE SCALE GENOMIC DNA]</scope>
    <source>
        <strain evidence="1">RSMAS</strain>
        <tissue evidence="1">Whole animal</tissue>
    </source>
</reference>
<evidence type="ECO:0000313" key="2">
    <source>
        <dbReference type="Proteomes" id="UP000275408"/>
    </source>
</evidence>
<name>A0A3M6V0N5_POCDA</name>
<gene>
    <name evidence="1" type="ORF">pdam_00009775</name>
</gene>
<dbReference type="OrthoDB" id="5947836at2759"/>
<dbReference type="Proteomes" id="UP000275408">
    <property type="component" value="Unassembled WGS sequence"/>
</dbReference>
<dbReference type="AlphaFoldDB" id="A0A3M6V0N5"/>
<accession>A0A3M6V0N5</accession>
<evidence type="ECO:0000313" key="1">
    <source>
        <dbReference type="EMBL" id="RMX59118.1"/>
    </source>
</evidence>
<dbReference type="STRING" id="46731.A0A3M6V0N5"/>
<protein>
    <recommendedName>
        <fullName evidence="3">Alkylated DNA repair protein AlkB homologue 8 N-terminal domain-containing protein</fullName>
    </recommendedName>
</protein>